<dbReference type="SUPFAM" id="SSF56672">
    <property type="entry name" value="DNA/RNA polymerases"/>
    <property type="match status" value="1"/>
</dbReference>
<evidence type="ECO:0000259" key="9">
    <source>
        <dbReference type="Pfam" id="PF03175"/>
    </source>
</evidence>
<dbReference type="InterPro" id="IPR004868">
    <property type="entry name" value="DNA-dir_DNA_pol_B_mt/vir"/>
</dbReference>
<evidence type="ECO:0000256" key="7">
    <source>
        <dbReference type="ARBA" id="ARBA00023125"/>
    </source>
</evidence>
<dbReference type="GO" id="GO:0003887">
    <property type="term" value="F:DNA-directed DNA polymerase activity"/>
    <property type="evidence" value="ECO:0007669"/>
    <property type="project" value="UniProtKB-KW"/>
</dbReference>
<comment type="similarity">
    <text evidence="1">Belongs to the DNA polymerase type-B family.</text>
</comment>
<feature type="domain" description="DNA-directed DNA polymerase family B mitochondria/virus" evidence="9">
    <location>
        <begin position="2"/>
        <end position="85"/>
    </location>
</feature>
<proteinExistence type="inferred from homology"/>
<organism evidence="10">
    <name type="scientific">Lentinula edodes</name>
    <name type="common">Shiitake mushroom</name>
    <name type="synonym">Lentinus edodes</name>
    <dbReference type="NCBI Taxonomy" id="5353"/>
    <lineage>
        <taxon>Eukaryota</taxon>
        <taxon>Fungi</taxon>
        <taxon>Dikarya</taxon>
        <taxon>Basidiomycota</taxon>
        <taxon>Agaricomycotina</taxon>
        <taxon>Agaricomycetes</taxon>
        <taxon>Agaricomycetidae</taxon>
        <taxon>Agaricales</taxon>
        <taxon>Marasmiineae</taxon>
        <taxon>Omphalotaceae</taxon>
        <taxon>Lentinula</taxon>
    </lineage>
</organism>
<evidence type="ECO:0000256" key="2">
    <source>
        <dbReference type="ARBA" id="ARBA00012417"/>
    </source>
</evidence>
<dbReference type="EMBL" id="KY217797">
    <property type="protein sequence ID" value="ARI44254.1"/>
    <property type="molecule type" value="Genomic_DNA"/>
</dbReference>
<evidence type="ECO:0000256" key="3">
    <source>
        <dbReference type="ARBA" id="ARBA00022679"/>
    </source>
</evidence>
<dbReference type="GO" id="GO:0003677">
    <property type="term" value="F:DNA binding"/>
    <property type="evidence" value="ECO:0007669"/>
    <property type="project" value="UniProtKB-KW"/>
</dbReference>
<geneLocation type="mitochondrion" evidence="10"/>
<evidence type="ECO:0000256" key="6">
    <source>
        <dbReference type="ARBA" id="ARBA00022932"/>
    </source>
</evidence>
<sequence>MDNAMKYRYKFKIIKSYTFNKGRPFKNIIDDLYKLRLEYPKSDPMNYIAKLFMNSLYGRFGMNDNFNEIRIVNDNSLNDLINNKTLSIQDIYNLDKDFYCSN</sequence>
<evidence type="ECO:0000256" key="1">
    <source>
        <dbReference type="ARBA" id="ARBA00005755"/>
    </source>
</evidence>
<dbReference type="GO" id="GO:0006260">
    <property type="term" value="P:DNA replication"/>
    <property type="evidence" value="ECO:0007669"/>
    <property type="project" value="UniProtKB-KW"/>
</dbReference>
<comment type="catalytic activity">
    <reaction evidence="8">
        <text>DNA(n) + a 2'-deoxyribonucleoside 5'-triphosphate = DNA(n+1) + diphosphate</text>
        <dbReference type="Rhea" id="RHEA:22508"/>
        <dbReference type="Rhea" id="RHEA-COMP:17339"/>
        <dbReference type="Rhea" id="RHEA-COMP:17340"/>
        <dbReference type="ChEBI" id="CHEBI:33019"/>
        <dbReference type="ChEBI" id="CHEBI:61560"/>
        <dbReference type="ChEBI" id="CHEBI:173112"/>
        <dbReference type="EC" id="2.7.7.7"/>
    </reaction>
</comment>
<reference evidence="10" key="1">
    <citation type="journal article" date="2017" name="Mitochondrial DNA Part B Resour">
        <title>The complete mitochondrial genome of the widely cultivated edible fungus Lentinula edodes.</title>
        <authorList>
            <person name="Yang R."/>
            <person name="Li Y."/>
            <person name="Song X."/>
            <person name="Tang L."/>
            <person name="Li C."/>
            <person name="Tan Q."/>
            <person name="Bao D."/>
        </authorList>
    </citation>
    <scope>NUCLEOTIDE SEQUENCE</scope>
</reference>
<dbReference type="Pfam" id="PF03175">
    <property type="entry name" value="DNA_pol_B_2"/>
    <property type="match status" value="1"/>
</dbReference>
<evidence type="ECO:0000256" key="5">
    <source>
        <dbReference type="ARBA" id="ARBA00022705"/>
    </source>
</evidence>
<accession>A0A343C5H6</accession>
<evidence type="ECO:0000313" key="10">
    <source>
        <dbReference type="EMBL" id="ARI44254.1"/>
    </source>
</evidence>
<keyword evidence="4" id="KW-0548">Nucleotidyltransferase</keyword>
<dbReference type="AlphaFoldDB" id="A0A343C5H6"/>
<dbReference type="InterPro" id="IPR043502">
    <property type="entry name" value="DNA/RNA_pol_sf"/>
</dbReference>
<evidence type="ECO:0000256" key="8">
    <source>
        <dbReference type="ARBA" id="ARBA00049244"/>
    </source>
</evidence>
<evidence type="ECO:0000256" key="4">
    <source>
        <dbReference type="ARBA" id="ARBA00022695"/>
    </source>
</evidence>
<name>A0A343C5H6_LENED</name>
<protein>
    <recommendedName>
        <fullName evidence="2">DNA-directed DNA polymerase</fullName>
        <ecNumber evidence="2">2.7.7.7</ecNumber>
    </recommendedName>
</protein>
<keyword evidence="5" id="KW-0235">DNA replication</keyword>
<keyword evidence="7" id="KW-0238">DNA-binding</keyword>
<dbReference type="GO" id="GO:0000166">
    <property type="term" value="F:nucleotide binding"/>
    <property type="evidence" value="ECO:0007669"/>
    <property type="project" value="InterPro"/>
</dbReference>
<keyword evidence="10" id="KW-0496">Mitochondrion</keyword>
<keyword evidence="3" id="KW-0808">Transferase</keyword>
<keyword evidence="6" id="KW-0239">DNA-directed DNA polymerase</keyword>
<gene>
    <name evidence="10" type="primary">orf102</name>
</gene>
<dbReference type="EC" id="2.7.7.7" evidence="2"/>
<dbReference type="Gene3D" id="1.10.287.690">
    <property type="entry name" value="Helix hairpin bin"/>
    <property type="match status" value="1"/>
</dbReference>